<evidence type="ECO:0000256" key="1">
    <source>
        <dbReference type="SAM" id="MobiDB-lite"/>
    </source>
</evidence>
<dbReference type="EMBL" id="CM007648">
    <property type="protein sequence ID" value="ONM24676.1"/>
    <property type="molecule type" value="Genomic_DNA"/>
</dbReference>
<evidence type="ECO:0000313" key="2">
    <source>
        <dbReference type="EMBL" id="ONM24676.1"/>
    </source>
</evidence>
<reference evidence="2" key="1">
    <citation type="submission" date="2015-12" db="EMBL/GenBank/DDBJ databases">
        <title>Update maize B73 reference genome by single molecule sequencing technologies.</title>
        <authorList>
            <consortium name="Maize Genome Sequencing Project"/>
            <person name="Ware D."/>
        </authorList>
    </citation>
    <scope>NUCLEOTIDE SEQUENCE [LARGE SCALE GENOMIC DNA]</scope>
    <source>
        <tissue evidence="2">Seedling</tissue>
    </source>
</reference>
<gene>
    <name evidence="2" type="ORF">ZEAMMB73_Zm00001d006660</name>
</gene>
<feature type="region of interest" description="Disordered" evidence="1">
    <location>
        <begin position="88"/>
        <end position="178"/>
    </location>
</feature>
<proteinExistence type="predicted"/>
<accession>A0A1D6EZH5</accession>
<feature type="region of interest" description="Disordered" evidence="1">
    <location>
        <begin position="1"/>
        <end position="47"/>
    </location>
</feature>
<feature type="compositionally biased region" description="Acidic residues" evidence="1">
    <location>
        <begin position="103"/>
        <end position="115"/>
    </location>
</feature>
<feature type="compositionally biased region" description="Polar residues" evidence="1">
    <location>
        <begin position="11"/>
        <end position="23"/>
    </location>
</feature>
<feature type="compositionally biased region" description="Basic and acidic residues" evidence="1">
    <location>
        <begin position="93"/>
        <end position="102"/>
    </location>
</feature>
<dbReference type="InParanoid" id="A0A1D6EZH5"/>
<feature type="compositionally biased region" description="Basic and acidic residues" evidence="1">
    <location>
        <begin position="168"/>
        <end position="178"/>
    </location>
</feature>
<organism evidence="2">
    <name type="scientific">Zea mays</name>
    <name type="common">Maize</name>
    <dbReference type="NCBI Taxonomy" id="4577"/>
    <lineage>
        <taxon>Eukaryota</taxon>
        <taxon>Viridiplantae</taxon>
        <taxon>Streptophyta</taxon>
        <taxon>Embryophyta</taxon>
        <taxon>Tracheophyta</taxon>
        <taxon>Spermatophyta</taxon>
        <taxon>Magnoliopsida</taxon>
        <taxon>Liliopsida</taxon>
        <taxon>Poales</taxon>
        <taxon>Poaceae</taxon>
        <taxon>PACMAD clade</taxon>
        <taxon>Panicoideae</taxon>
        <taxon>Andropogonodae</taxon>
        <taxon>Andropogoneae</taxon>
        <taxon>Tripsacinae</taxon>
        <taxon>Zea</taxon>
    </lineage>
</organism>
<name>A0A1D6EZH5_MAIZE</name>
<protein>
    <submittedName>
        <fullName evidence="2">Uncharacterized protein</fullName>
    </submittedName>
</protein>
<dbReference type="AlphaFoldDB" id="A0A1D6EZH5"/>
<sequence>MSALREAGRSASMQVTRQVQQPLQRVEGAARKAAPPPPRWCSGLGMLGRDGKRGRFVEVLGEERCGEDGIGTRGRDVVDDGLRRAILRAAVGRPDKEDVRGEEGEEGGGDPDGDGAGEQHGEEVAERDEEEADVAHEPGALDLDGASSGPGRRGLLGYSHGWTGGAMRGERVRGRERDSRAYWTVEIVGRQNKGETCYL</sequence>